<protein>
    <submittedName>
        <fullName evidence="1">Uncharacterized protein</fullName>
    </submittedName>
</protein>
<gene>
    <name evidence="1" type="ORF">KEH51_12420</name>
</gene>
<organism evidence="1 2">
    <name type="scientific">Peribacillus frigoritolerans</name>
    <dbReference type="NCBI Taxonomy" id="450367"/>
    <lineage>
        <taxon>Bacteria</taxon>
        <taxon>Bacillati</taxon>
        <taxon>Bacillota</taxon>
        <taxon>Bacilli</taxon>
        <taxon>Bacillales</taxon>
        <taxon>Bacillaceae</taxon>
        <taxon>Peribacillus</taxon>
    </lineage>
</organism>
<dbReference type="AlphaFoldDB" id="A0A941JAM6"/>
<dbReference type="Proteomes" id="UP000680045">
    <property type="component" value="Unassembled WGS sequence"/>
</dbReference>
<accession>A0A941JAM6</accession>
<reference evidence="1" key="1">
    <citation type="submission" date="2021-04" db="EMBL/GenBank/DDBJ databases">
        <title>Whole genome sequencing of Enterococci isolates from hospitalized patients.</title>
        <authorList>
            <person name="Ogoti B.M."/>
            <person name="Onyambu F.G."/>
        </authorList>
    </citation>
    <scope>NUCLEOTIDE SEQUENCE</scope>
    <source>
        <strain evidence="1">242</strain>
    </source>
</reference>
<dbReference type="EMBL" id="JAGTPW010000019">
    <property type="protein sequence ID" value="MBR8644879.1"/>
    <property type="molecule type" value="Genomic_DNA"/>
</dbReference>
<evidence type="ECO:0000313" key="2">
    <source>
        <dbReference type="Proteomes" id="UP000680045"/>
    </source>
</evidence>
<name>A0A941JAM6_9BACI</name>
<proteinExistence type="predicted"/>
<evidence type="ECO:0000313" key="1">
    <source>
        <dbReference type="EMBL" id="MBR8644879.1"/>
    </source>
</evidence>
<comment type="caution">
    <text evidence="1">The sequence shown here is derived from an EMBL/GenBank/DDBJ whole genome shotgun (WGS) entry which is preliminary data.</text>
</comment>
<sequence>MDERIMKGQIDGGLAQGLAYGFLEKMTSNKVESNKKAYRIMDRRLPWILFQLKARSLITPMLMVHTGRRAQVN</sequence>